<evidence type="ECO:0000313" key="4">
    <source>
        <dbReference type="EMBL" id="MBL4937275.1"/>
    </source>
</evidence>
<gene>
    <name evidence="4" type="ORF">JK636_16220</name>
</gene>
<dbReference type="PANTHER" id="PTHR10584">
    <property type="entry name" value="SUGAR KINASE"/>
    <property type="match status" value="1"/>
</dbReference>
<reference evidence="4 5" key="1">
    <citation type="submission" date="2021-01" db="EMBL/GenBank/DDBJ databases">
        <title>Genome public.</title>
        <authorList>
            <person name="Liu C."/>
            <person name="Sun Q."/>
        </authorList>
    </citation>
    <scope>NUCLEOTIDE SEQUENCE [LARGE SCALE GENOMIC DNA]</scope>
    <source>
        <strain evidence="4 5">YIM B02515</strain>
    </source>
</reference>
<feature type="domain" description="Carbohydrate kinase PfkB" evidence="3">
    <location>
        <begin position="1"/>
        <end position="275"/>
    </location>
</feature>
<dbReference type="PROSITE" id="PS00261">
    <property type="entry name" value="GLYCO_HORMONE_BETA_1"/>
    <property type="match status" value="1"/>
</dbReference>
<dbReference type="SUPFAM" id="SSF53613">
    <property type="entry name" value="Ribokinase-like"/>
    <property type="match status" value="1"/>
</dbReference>
<dbReference type="InterPro" id="IPR011611">
    <property type="entry name" value="PfkB_dom"/>
</dbReference>
<dbReference type="GO" id="GO:0016301">
    <property type="term" value="F:kinase activity"/>
    <property type="evidence" value="ECO:0007669"/>
    <property type="project" value="UniProtKB-KW"/>
</dbReference>
<keyword evidence="1" id="KW-0808">Transferase</keyword>
<dbReference type="PANTHER" id="PTHR10584:SF166">
    <property type="entry name" value="RIBOKINASE"/>
    <property type="match status" value="1"/>
</dbReference>
<dbReference type="Gene3D" id="3.40.1190.20">
    <property type="match status" value="1"/>
</dbReference>
<name>A0ABS1TD43_9CLOT</name>
<dbReference type="RefSeq" id="WP_202750029.1">
    <property type="nucleotide sequence ID" value="NZ_JAESWC010000014.1"/>
</dbReference>
<dbReference type="Proteomes" id="UP000632377">
    <property type="component" value="Unassembled WGS sequence"/>
</dbReference>
<accession>A0ABS1TD43</accession>
<dbReference type="InterPro" id="IPR029056">
    <property type="entry name" value="Ribokinase-like"/>
</dbReference>
<evidence type="ECO:0000256" key="2">
    <source>
        <dbReference type="ARBA" id="ARBA00022777"/>
    </source>
</evidence>
<evidence type="ECO:0000256" key="1">
    <source>
        <dbReference type="ARBA" id="ARBA00022679"/>
    </source>
</evidence>
<dbReference type="EMBL" id="JAESWC010000014">
    <property type="protein sequence ID" value="MBL4937275.1"/>
    <property type="molecule type" value="Genomic_DNA"/>
</dbReference>
<sequence length="299" mass="33552">MKKILVIGGTTFDSIIYLKNLPEPEPQTIHYAPFNETLGSTGAGKALNLTKLDVDNTLHSVIGDDLWGSKIVDGLKVAGVNFIYDIDPKGTERHVNLMDENGNRISIFVTQSSFELDLDMARMEALVKECDIIVLIIVGYTKQIIPLIKKYNKPVWTDLHDYNIGNPYHEDYIDIADYIFVSSDNMSNYKPVMESWMARGKEFVVCTHGKIGSTALTKDGSWIETPIIKDYKFKDANGAGDSFFSGFLYGFLKEKSIDDCLKLGTICAGLCITSDELAFEGLSEALIEEEYEKYYELNK</sequence>
<comment type="caution">
    <text evidence="4">The sequence shown here is derived from an EMBL/GenBank/DDBJ whole genome shotgun (WGS) entry which is preliminary data.</text>
</comment>
<organism evidence="4 5">
    <name type="scientific">Clostridium rhizosphaerae</name>
    <dbReference type="NCBI Taxonomy" id="2803861"/>
    <lineage>
        <taxon>Bacteria</taxon>
        <taxon>Bacillati</taxon>
        <taxon>Bacillota</taxon>
        <taxon>Clostridia</taxon>
        <taxon>Eubacteriales</taxon>
        <taxon>Clostridiaceae</taxon>
        <taxon>Clostridium</taxon>
    </lineage>
</organism>
<keyword evidence="2 4" id="KW-0418">Kinase</keyword>
<dbReference type="Pfam" id="PF00294">
    <property type="entry name" value="PfkB"/>
    <property type="match status" value="1"/>
</dbReference>
<keyword evidence="5" id="KW-1185">Reference proteome</keyword>
<proteinExistence type="predicted"/>
<protein>
    <submittedName>
        <fullName evidence="4">Carbohydrate kinase family protein</fullName>
    </submittedName>
</protein>
<evidence type="ECO:0000259" key="3">
    <source>
        <dbReference type="Pfam" id="PF00294"/>
    </source>
</evidence>
<evidence type="ECO:0000313" key="5">
    <source>
        <dbReference type="Proteomes" id="UP000632377"/>
    </source>
</evidence>
<dbReference type="InterPro" id="IPR018245">
    <property type="entry name" value="Gonadotropin_bsu_CS"/>
</dbReference>